<dbReference type="PROSITE" id="PS50880">
    <property type="entry name" value="TOPRIM"/>
    <property type="match status" value="1"/>
</dbReference>
<keyword evidence="5" id="KW-0238">DNA-binding</keyword>
<dbReference type="EC" id="5.6.2.1" evidence="3"/>
<keyword evidence="4" id="KW-0799">Topoisomerase</keyword>
<dbReference type="SUPFAM" id="SSF56712">
    <property type="entry name" value="Prokaryotic type I DNA topoisomerase"/>
    <property type="match status" value="1"/>
</dbReference>
<protein>
    <recommendedName>
        <fullName evidence="3">DNA topoisomerase</fullName>
        <ecNumber evidence="3">5.6.2.1</ecNumber>
    </recommendedName>
</protein>
<comment type="catalytic activity">
    <reaction evidence="1">
        <text>ATP-independent breakage of single-stranded DNA, followed by passage and rejoining.</text>
        <dbReference type="EC" id="5.6.2.1"/>
    </reaction>
</comment>
<dbReference type="InterPro" id="IPR023406">
    <property type="entry name" value="Topo_IA_AS"/>
</dbReference>
<dbReference type="Pfam" id="PF01751">
    <property type="entry name" value="Toprim"/>
    <property type="match status" value="1"/>
</dbReference>
<dbReference type="SMART" id="SM00436">
    <property type="entry name" value="TOP1Bc"/>
    <property type="match status" value="1"/>
</dbReference>
<evidence type="ECO:0000256" key="3">
    <source>
        <dbReference type="ARBA" id="ARBA00012891"/>
    </source>
</evidence>
<evidence type="ECO:0000259" key="8">
    <source>
        <dbReference type="PROSITE" id="PS52039"/>
    </source>
</evidence>
<dbReference type="InterPro" id="IPR013497">
    <property type="entry name" value="Topo_IA_cen"/>
</dbReference>
<dbReference type="GO" id="GO:0003677">
    <property type="term" value="F:DNA binding"/>
    <property type="evidence" value="ECO:0007669"/>
    <property type="project" value="UniProtKB-KW"/>
</dbReference>
<evidence type="ECO:0000256" key="1">
    <source>
        <dbReference type="ARBA" id="ARBA00000213"/>
    </source>
</evidence>
<name>A0A6C0LCE0_9ZZZZ</name>
<evidence type="ECO:0000256" key="4">
    <source>
        <dbReference type="ARBA" id="ARBA00023029"/>
    </source>
</evidence>
<feature type="domain" description="Topo IA-type catalytic" evidence="8">
    <location>
        <begin position="128"/>
        <end position="602"/>
    </location>
</feature>
<organism evidence="9">
    <name type="scientific">viral metagenome</name>
    <dbReference type="NCBI Taxonomy" id="1070528"/>
    <lineage>
        <taxon>unclassified sequences</taxon>
        <taxon>metagenomes</taxon>
        <taxon>organismal metagenomes</taxon>
    </lineage>
</organism>
<keyword evidence="6" id="KW-0413">Isomerase</keyword>
<dbReference type="GO" id="GO:0003917">
    <property type="term" value="F:DNA topoisomerase type I (single strand cut, ATP-independent) activity"/>
    <property type="evidence" value="ECO:0007669"/>
    <property type="project" value="UniProtKB-EC"/>
</dbReference>
<dbReference type="AlphaFoldDB" id="A0A6C0LCE0"/>
<dbReference type="Pfam" id="PF01131">
    <property type="entry name" value="Topoisom_bac"/>
    <property type="match status" value="1"/>
</dbReference>
<dbReference type="SMART" id="SM00493">
    <property type="entry name" value="TOPRIM"/>
    <property type="match status" value="1"/>
</dbReference>
<dbReference type="EMBL" id="MN740461">
    <property type="protein sequence ID" value="QHU27725.1"/>
    <property type="molecule type" value="Genomic_DNA"/>
</dbReference>
<evidence type="ECO:0000256" key="6">
    <source>
        <dbReference type="ARBA" id="ARBA00023235"/>
    </source>
</evidence>
<dbReference type="InterPro" id="IPR006171">
    <property type="entry name" value="TOPRIM_dom"/>
</dbReference>
<dbReference type="GO" id="GO:0006265">
    <property type="term" value="P:DNA topological change"/>
    <property type="evidence" value="ECO:0007669"/>
    <property type="project" value="InterPro"/>
</dbReference>
<dbReference type="CDD" id="cd00186">
    <property type="entry name" value="TOP1Ac"/>
    <property type="match status" value="1"/>
</dbReference>
<dbReference type="InterPro" id="IPR013825">
    <property type="entry name" value="Topo_IA_cen_sub2"/>
</dbReference>
<evidence type="ECO:0000259" key="7">
    <source>
        <dbReference type="PROSITE" id="PS50880"/>
    </source>
</evidence>
<accession>A0A6C0LCE0</accession>
<dbReference type="SMART" id="SM00437">
    <property type="entry name" value="TOP1Ac"/>
    <property type="match status" value="1"/>
</dbReference>
<dbReference type="Gene3D" id="3.40.50.140">
    <property type="match status" value="1"/>
</dbReference>
<dbReference type="Gene3D" id="1.10.290.10">
    <property type="entry name" value="Topoisomerase I, domain 4"/>
    <property type="match status" value="1"/>
</dbReference>
<evidence type="ECO:0000256" key="2">
    <source>
        <dbReference type="ARBA" id="ARBA00009446"/>
    </source>
</evidence>
<dbReference type="Gene3D" id="2.70.20.10">
    <property type="entry name" value="Topoisomerase I, domain 3"/>
    <property type="match status" value="1"/>
</dbReference>
<reference evidence="9" key="1">
    <citation type="journal article" date="2020" name="Nature">
        <title>Giant virus diversity and host interactions through global metagenomics.</title>
        <authorList>
            <person name="Schulz F."/>
            <person name="Roux S."/>
            <person name="Paez-Espino D."/>
            <person name="Jungbluth S."/>
            <person name="Walsh D.A."/>
            <person name="Denef V.J."/>
            <person name="McMahon K.D."/>
            <person name="Konstantinidis K.T."/>
            <person name="Eloe-Fadrosh E.A."/>
            <person name="Kyrpides N.C."/>
            <person name="Woyke T."/>
        </authorList>
    </citation>
    <scope>NUCLEOTIDE SEQUENCE</scope>
    <source>
        <strain evidence="9">GVMAG-M-3300027769-26</strain>
    </source>
</reference>
<evidence type="ECO:0000256" key="5">
    <source>
        <dbReference type="ARBA" id="ARBA00023125"/>
    </source>
</evidence>
<dbReference type="InterPro" id="IPR013826">
    <property type="entry name" value="Topo_IA_cen_sub3"/>
</dbReference>
<feature type="domain" description="Toprim" evidence="7">
    <location>
        <begin position="2"/>
        <end position="112"/>
    </location>
</feature>
<sequence length="716" mass="81652">MKRLVIVESFTKTNTIKKYLNDKNVIVTYSSGHIYNLPKDKLGFDTTTWALDYIKTNPKVISNIRECVVKSDIIYIATDPDLEGETIAYNIKDSIADLIKNKKCYRISFNEITETAVKAAISNPREIDLNIVNAQETRRIVDRMIGYKVSPILWSKFNKNYLSSGRVQNAALIMCINQRNKILNSEILQRWNIECKFIFDKKDKKNSLIGSLINHDNIDTVDKARSIMEKLKTNVKYSIKYDIKNHTVSPPPPYTTTTMQQDCYNKYKWNAKITMKYAQDLYENGLISYIRTDSVNISNDAKNIIINYIKNTYDACAGAGADKYAKYRSFKSKINNAQEAHEAIRITNPNIISCNGTGTGAGTGTDAGKCSLSSNHDKLYDMIRKRTLASLMSDAIYTDIVMLMTSSLSENKEYLFKSTRSFMTFEGFKIVYGEKTEDYEEFIKMLGNNPVCYSYEYKSNGFIDNIPSLYNEVQLIKQLEKEGIGRPSTYASIIDKLLEKKYVEIGKNPQQEYNITSFIKKNKSDDIITETKKINLGGNSKDLLIPTELGINVIEYIFDVMPYLCDLKFTSKMEDDLDDIINMKNNKKNILDDIYSKISKSLQSLPSASVASVASGPGGQKNKAEYKDGFITTRYGPCYYNKSSNSYTNIDSYLKWKKKAFEDLNDADLAFISSLPKAVIHSGKPFKLHIGRYGLYLKDDNNVNHKLEKKLWSSYV</sequence>
<evidence type="ECO:0000313" key="9">
    <source>
        <dbReference type="EMBL" id="QHU27725.1"/>
    </source>
</evidence>
<dbReference type="InterPro" id="IPR023405">
    <property type="entry name" value="Topo_IA_core_domain"/>
</dbReference>
<dbReference type="PANTHER" id="PTHR42785:SF1">
    <property type="entry name" value="DNA TOPOISOMERASE"/>
    <property type="match status" value="1"/>
</dbReference>
<dbReference type="InterPro" id="IPR000380">
    <property type="entry name" value="Topo_IA"/>
</dbReference>
<dbReference type="PROSITE" id="PS52039">
    <property type="entry name" value="TOPO_IA_2"/>
    <property type="match status" value="1"/>
</dbReference>
<dbReference type="PRINTS" id="PR00417">
    <property type="entry name" value="PRTPISMRASEI"/>
</dbReference>
<dbReference type="Gene3D" id="1.10.460.10">
    <property type="entry name" value="Topoisomerase I, domain 2"/>
    <property type="match status" value="2"/>
</dbReference>
<proteinExistence type="inferred from homology"/>
<dbReference type="InterPro" id="IPR003602">
    <property type="entry name" value="Topo_IA_DNA-bd_dom"/>
</dbReference>
<comment type="similarity">
    <text evidence="2">Belongs to the type IA topoisomerase family.</text>
</comment>
<dbReference type="PROSITE" id="PS00396">
    <property type="entry name" value="TOPO_IA_1"/>
    <property type="match status" value="1"/>
</dbReference>
<dbReference type="InterPro" id="IPR013824">
    <property type="entry name" value="Topo_IA_cen_sub1"/>
</dbReference>
<dbReference type="InterPro" id="IPR003601">
    <property type="entry name" value="Topo_IA_2"/>
</dbReference>
<dbReference type="PANTHER" id="PTHR42785">
    <property type="entry name" value="DNA TOPOISOMERASE, TYPE IA, CORE"/>
    <property type="match status" value="1"/>
</dbReference>